<name>A0ABN7AIW0_9HEMI</name>
<evidence type="ECO:0000259" key="5">
    <source>
        <dbReference type="Pfam" id="PF23743"/>
    </source>
</evidence>
<dbReference type="Pfam" id="PF23360">
    <property type="entry name" value="BBS7_GAE"/>
    <property type="match status" value="1"/>
</dbReference>
<protein>
    <recommendedName>
        <fullName evidence="8">Bardet-Biedl syndrome 7 protein homolog</fullName>
    </recommendedName>
</protein>
<feature type="domain" description="BBS7 platform" evidence="4">
    <location>
        <begin position="506"/>
        <end position="606"/>
    </location>
</feature>
<dbReference type="Pfam" id="PF23349">
    <property type="entry name" value="BBS7_hp"/>
    <property type="match status" value="1"/>
</dbReference>
<dbReference type="Proteomes" id="UP001307889">
    <property type="component" value="Chromosome 2"/>
</dbReference>
<dbReference type="SUPFAM" id="SSF50978">
    <property type="entry name" value="WD40 repeat-like"/>
    <property type="match status" value="1"/>
</dbReference>
<feature type="coiled-coil region" evidence="1">
    <location>
        <begin position="348"/>
        <end position="382"/>
    </location>
</feature>
<sequence length="737" mass="83071">MSIALELARVDYALLGLSANNCMKLLPHSPLKGVQKIVFGGSDGVLQVFSIKKGEMQVTFKTLPGEPITCLELGGVTGGVKDRIFVSSKNEVRGYNKKGKQFLGFDTNLTEPIKSMHVSGSDLLVTGSHVFNHYKDCKDVNSYLSSDAINHVISLNFEKTHRLTAVLACCDRVLRVLERGTLAQTIPLPSVPVALGWLNNNGGSSGDNVVYALQNGQIGLVQITRTTYVWKWVIENPKNRDAVRCMYWYDLLKDGNKELIVGRDDGSIQVYSEPLERLKDTDPLIEIYNYVCNESVTSIQAGNLGNPAFDEIIATTYTGWLFGLTTEVLEKQVSLDTIRNVGVSIKFSPEEKMKIDRLRAEIEDIERTVVKMRERYQMTTQEDSIGISTIPELSISDKLTLLKEDSIFQLTIEAETAIDNVLLHSDVAIKLIDVEKNSAVVSHSACDPQSDNKLLATYRCQVNTSKLNILMQYGREAGTLNVYTTPHAQPKATHLRSYQIRQLAFHTRTHDFDETRPCNILSLKGGFSFAEMHYWISHCLPEIPEKMPTTDEAVYNFESTFIGSILQCKYRKGEAEFKSDDVSSISVLKDFLTKEATMKKIQLSIAFVLSDESMYSTLERLYPKLEKAMQLQKQTRLLEALKDIEMGENETGVTFIPECRTVVEKQNEIQAYMNKQWLNISRIQDVVTTLFIDWYRFKNINARTKLGNLREALQQNCSFQELFDFFDTSALAGSVEA</sequence>
<dbReference type="InterPro" id="IPR056335">
    <property type="entry name" value="BBS7_hairpin"/>
</dbReference>
<organism evidence="6 7">
    <name type="scientific">Nesidiocoris tenuis</name>
    <dbReference type="NCBI Taxonomy" id="355587"/>
    <lineage>
        <taxon>Eukaryota</taxon>
        <taxon>Metazoa</taxon>
        <taxon>Ecdysozoa</taxon>
        <taxon>Arthropoda</taxon>
        <taxon>Hexapoda</taxon>
        <taxon>Insecta</taxon>
        <taxon>Pterygota</taxon>
        <taxon>Neoptera</taxon>
        <taxon>Paraneoptera</taxon>
        <taxon>Hemiptera</taxon>
        <taxon>Heteroptera</taxon>
        <taxon>Panheteroptera</taxon>
        <taxon>Cimicomorpha</taxon>
        <taxon>Miridae</taxon>
        <taxon>Dicyphina</taxon>
        <taxon>Nesidiocoris</taxon>
    </lineage>
</organism>
<feature type="domain" description="BBS7 beta-propeller" evidence="5">
    <location>
        <begin position="23"/>
        <end position="326"/>
    </location>
</feature>
<dbReference type="InterPro" id="IPR056332">
    <property type="entry name" value="Beta-prop_BBS7"/>
</dbReference>
<evidence type="ECO:0008006" key="8">
    <source>
        <dbReference type="Google" id="ProtNLM"/>
    </source>
</evidence>
<feature type="domain" description="BBS7 GAE" evidence="3">
    <location>
        <begin position="391"/>
        <end position="498"/>
    </location>
</feature>
<keyword evidence="7" id="KW-1185">Reference proteome</keyword>
<gene>
    <name evidence="6" type="ORF">NTJ_03085</name>
</gene>
<evidence type="ECO:0000313" key="7">
    <source>
        <dbReference type="Proteomes" id="UP001307889"/>
    </source>
</evidence>
<reference evidence="6 7" key="1">
    <citation type="submission" date="2023-09" db="EMBL/GenBank/DDBJ databases">
        <title>Nesidiocoris tenuis whole genome shotgun sequence.</title>
        <authorList>
            <person name="Shibata T."/>
            <person name="Shimoda M."/>
            <person name="Kobayashi T."/>
            <person name="Uehara T."/>
        </authorList>
    </citation>
    <scope>NUCLEOTIDE SEQUENCE [LARGE SCALE GENOMIC DNA]</scope>
    <source>
        <strain evidence="6 7">Japan</strain>
    </source>
</reference>
<accession>A0ABN7AIW0</accession>
<evidence type="ECO:0000313" key="6">
    <source>
        <dbReference type="EMBL" id="BES90277.1"/>
    </source>
</evidence>
<dbReference type="InterPro" id="IPR056333">
    <property type="entry name" value="BBS7_pf_dom"/>
</dbReference>
<feature type="domain" description="BBS7 helical hairpin" evidence="2">
    <location>
        <begin position="611"/>
        <end position="726"/>
    </location>
</feature>
<dbReference type="InterPro" id="IPR015943">
    <property type="entry name" value="WD40/YVTN_repeat-like_dom_sf"/>
</dbReference>
<dbReference type="PANTHER" id="PTHR16074:SF4">
    <property type="entry name" value="BARDET-BIEDL SYNDROME 7 PROTEIN"/>
    <property type="match status" value="1"/>
</dbReference>
<dbReference type="InterPro" id="IPR056334">
    <property type="entry name" value="BBS7_GAE_dom"/>
</dbReference>
<dbReference type="Pfam" id="PF23743">
    <property type="entry name" value="Beta-prop_BBS7"/>
    <property type="match status" value="1"/>
</dbReference>
<evidence type="ECO:0000259" key="4">
    <source>
        <dbReference type="Pfam" id="PF23361"/>
    </source>
</evidence>
<evidence type="ECO:0000259" key="2">
    <source>
        <dbReference type="Pfam" id="PF23349"/>
    </source>
</evidence>
<dbReference type="EMBL" id="AP028910">
    <property type="protein sequence ID" value="BES90277.1"/>
    <property type="molecule type" value="Genomic_DNA"/>
</dbReference>
<evidence type="ECO:0000259" key="3">
    <source>
        <dbReference type="Pfam" id="PF23360"/>
    </source>
</evidence>
<dbReference type="InterPro" id="IPR036322">
    <property type="entry name" value="WD40_repeat_dom_sf"/>
</dbReference>
<evidence type="ECO:0000256" key="1">
    <source>
        <dbReference type="SAM" id="Coils"/>
    </source>
</evidence>
<proteinExistence type="predicted"/>
<dbReference type="PANTHER" id="PTHR16074">
    <property type="entry name" value="BARDET-BIEDL SYNDROME 7 PROTEIN"/>
    <property type="match status" value="1"/>
</dbReference>
<dbReference type="Gene3D" id="2.130.10.10">
    <property type="entry name" value="YVTN repeat-like/Quinoprotein amine dehydrogenase"/>
    <property type="match status" value="1"/>
</dbReference>
<dbReference type="Pfam" id="PF23361">
    <property type="entry name" value="BBS7_pf"/>
    <property type="match status" value="1"/>
</dbReference>
<keyword evidence="1" id="KW-0175">Coiled coil</keyword>